<dbReference type="RefSeq" id="WP_345629146.1">
    <property type="nucleotide sequence ID" value="NZ_BAABJR010000005.1"/>
</dbReference>
<dbReference type="PANTHER" id="PTHR30055:SF234">
    <property type="entry name" value="HTH-TYPE TRANSCRIPTIONAL REGULATOR BETI"/>
    <property type="match status" value="1"/>
</dbReference>
<name>A0ABP9T2L3_9ACTN</name>
<dbReference type="Proteomes" id="UP001499878">
    <property type="component" value="Unassembled WGS sequence"/>
</dbReference>
<evidence type="ECO:0000313" key="6">
    <source>
        <dbReference type="Proteomes" id="UP001499878"/>
    </source>
</evidence>
<evidence type="ECO:0000256" key="3">
    <source>
        <dbReference type="ARBA" id="ARBA00023163"/>
    </source>
</evidence>
<evidence type="ECO:0000259" key="4">
    <source>
        <dbReference type="Pfam" id="PF21597"/>
    </source>
</evidence>
<accession>A0ABP9T2L3</accession>
<feature type="domain" description="Transcriptional regulator SbtR-like C-terminal" evidence="4">
    <location>
        <begin position="98"/>
        <end position="189"/>
    </location>
</feature>
<keyword evidence="2" id="KW-0238">DNA-binding</keyword>
<dbReference type="SUPFAM" id="SSF46689">
    <property type="entry name" value="Homeodomain-like"/>
    <property type="match status" value="1"/>
</dbReference>
<organism evidence="5 6">
    <name type="scientific">Streptomyces thinghirensis</name>
    <dbReference type="NCBI Taxonomy" id="551547"/>
    <lineage>
        <taxon>Bacteria</taxon>
        <taxon>Bacillati</taxon>
        <taxon>Actinomycetota</taxon>
        <taxon>Actinomycetes</taxon>
        <taxon>Kitasatosporales</taxon>
        <taxon>Streptomycetaceae</taxon>
        <taxon>Streptomyces</taxon>
    </lineage>
</organism>
<dbReference type="EMBL" id="BAABJR010000005">
    <property type="protein sequence ID" value="GAA5207342.1"/>
    <property type="molecule type" value="Genomic_DNA"/>
</dbReference>
<keyword evidence="3" id="KW-0804">Transcription</keyword>
<dbReference type="InterPro" id="IPR050109">
    <property type="entry name" value="HTH-type_TetR-like_transc_reg"/>
</dbReference>
<keyword evidence="1" id="KW-0805">Transcription regulation</keyword>
<protein>
    <submittedName>
        <fullName evidence="5">TetR/AcrR family transcriptional regulator</fullName>
    </submittedName>
</protein>
<sequence>MDGQSDGSDMTAGARADDSTRAEEELLWAVAAAMQRLNRHASMAQIAREAGLSPAALYRRYPTPNVLRAGLATAFYDRLLAHTERLPGLPVEQRLTHFLRTVGLHLALSHAILPHQFGQMATAEQRERLYALVAELLEDGRQAGVLAPDVTLSDVAAAVWALRGIIETTDPIAPDAWERHLDVIVAGLQSPRLTFRRPPLDAEQLDRVIHRTPD</sequence>
<gene>
    <name evidence="5" type="ORF">GCM10023323_22460</name>
</gene>
<keyword evidence="6" id="KW-1185">Reference proteome</keyword>
<dbReference type="Pfam" id="PF21597">
    <property type="entry name" value="TetR_C_43"/>
    <property type="match status" value="1"/>
</dbReference>
<dbReference type="SUPFAM" id="SSF48498">
    <property type="entry name" value="Tetracyclin repressor-like, C-terminal domain"/>
    <property type="match status" value="1"/>
</dbReference>
<evidence type="ECO:0000256" key="2">
    <source>
        <dbReference type="ARBA" id="ARBA00023125"/>
    </source>
</evidence>
<dbReference type="Gene3D" id="1.10.357.10">
    <property type="entry name" value="Tetracycline Repressor, domain 2"/>
    <property type="match status" value="1"/>
</dbReference>
<proteinExistence type="predicted"/>
<evidence type="ECO:0000256" key="1">
    <source>
        <dbReference type="ARBA" id="ARBA00023015"/>
    </source>
</evidence>
<evidence type="ECO:0000313" key="5">
    <source>
        <dbReference type="EMBL" id="GAA5207342.1"/>
    </source>
</evidence>
<comment type="caution">
    <text evidence="5">The sequence shown here is derived from an EMBL/GenBank/DDBJ whole genome shotgun (WGS) entry which is preliminary data.</text>
</comment>
<dbReference type="PANTHER" id="PTHR30055">
    <property type="entry name" value="HTH-TYPE TRANSCRIPTIONAL REGULATOR RUTR"/>
    <property type="match status" value="1"/>
</dbReference>
<dbReference type="InterPro" id="IPR009057">
    <property type="entry name" value="Homeodomain-like_sf"/>
</dbReference>
<dbReference type="InterPro" id="IPR036271">
    <property type="entry name" value="Tet_transcr_reg_TetR-rel_C_sf"/>
</dbReference>
<reference evidence="6" key="1">
    <citation type="journal article" date="2019" name="Int. J. Syst. Evol. Microbiol.">
        <title>The Global Catalogue of Microorganisms (GCM) 10K type strain sequencing project: providing services to taxonomists for standard genome sequencing and annotation.</title>
        <authorList>
            <consortium name="The Broad Institute Genomics Platform"/>
            <consortium name="The Broad Institute Genome Sequencing Center for Infectious Disease"/>
            <person name="Wu L."/>
            <person name="Ma J."/>
        </authorList>
    </citation>
    <scope>NUCLEOTIDE SEQUENCE [LARGE SCALE GENOMIC DNA]</scope>
    <source>
        <strain evidence="6">JCM 18306</strain>
    </source>
</reference>
<dbReference type="InterPro" id="IPR049445">
    <property type="entry name" value="TetR_SbtR-like_C"/>
</dbReference>